<keyword evidence="1" id="KW-0472">Membrane</keyword>
<name>A0ABN4YP13_SPOUR</name>
<feature type="transmembrane region" description="Helical" evidence="1">
    <location>
        <begin position="74"/>
        <end position="92"/>
    </location>
</feature>
<dbReference type="Proteomes" id="UP000192486">
    <property type="component" value="Chromosome"/>
</dbReference>
<proteinExistence type="predicted"/>
<sequence length="106" mass="12513">MLIIGVLLLPFFVYALIVQFKYSRSENSKNEKGKMVLAKSAKHALPVFPYGWLALEIYHRMIANVPYDTYRDTIWVLILLVFTIYGFSIRHYTREQAYQNQEECSK</sequence>
<evidence type="ECO:0000313" key="2">
    <source>
        <dbReference type="EMBL" id="ARF14692.1"/>
    </source>
</evidence>
<protein>
    <submittedName>
        <fullName evidence="2">Uncharacterized protein</fullName>
    </submittedName>
</protein>
<dbReference type="EMBL" id="CP015108">
    <property type="protein sequence ID" value="ARF14692.1"/>
    <property type="molecule type" value="Genomic_DNA"/>
</dbReference>
<keyword evidence="1" id="KW-1133">Transmembrane helix</keyword>
<keyword evidence="1" id="KW-0812">Transmembrane</keyword>
<organism evidence="2 3">
    <name type="scientific">Sporosarcina ureae</name>
    <dbReference type="NCBI Taxonomy" id="1571"/>
    <lineage>
        <taxon>Bacteria</taxon>
        <taxon>Bacillati</taxon>
        <taxon>Bacillota</taxon>
        <taxon>Bacilli</taxon>
        <taxon>Bacillales</taxon>
        <taxon>Caryophanaceae</taxon>
        <taxon>Sporosarcina</taxon>
    </lineage>
</organism>
<gene>
    <name evidence="2" type="ORF">SporoS204_11375</name>
</gene>
<keyword evidence="3" id="KW-1185">Reference proteome</keyword>
<evidence type="ECO:0000313" key="3">
    <source>
        <dbReference type="Proteomes" id="UP000192486"/>
    </source>
</evidence>
<accession>A0ABN4YP13</accession>
<evidence type="ECO:0000256" key="1">
    <source>
        <dbReference type="SAM" id="Phobius"/>
    </source>
</evidence>
<reference evidence="2 3" key="1">
    <citation type="submission" date="2016-04" db="EMBL/GenBank/DDBJ databases">
        <title>Comparative Genomics and Epigenetics of Sporosarcina ureae.</title>
        <authorList>
            <person name="Oliver A.S."/>
            <person name="Cooper K.K."/>
        </authorList>
    </citation>
    <scope>NUCLEOTIDE SEQUENCE [LARGE SCALE GENOMIC DNA]</scope>
    <source>
        <strain evidence="2 3">S204</strain>
    </source>
</reference>